<organism evidence="7 8">
    <name type="scientific">Petrolisthes cinctipes</name>
    <name type="common">Flat porcelain crab</name>
    <dbReference type="NCBI Taxonomy" id="88211"/>
    <lineage>
        <taxon>Eukaryota</taxon>
        <taxon>Metazoa</taxon>
        <taxon>Ecdysozoa</taxon>
        <taxon>Arthropoda</taxon>
        <taxon>Crustacea</taxon>
        <taxon>Multicrustacea</taxon>
        <taxon>Malacostraca</taxon>
        <taxon>Eumalacostraca</taxon>
        <taxon>Eucarida</taxon>
        <taxon>Decapoda</taxon>
        <taxon>Pleocyemata</taxon>
        <taxon>Anomura</taxon>
        <taxon>Galatheoidea</taxon>
        <taxon>Porcellanidae</taxon>
        <taxon>Petrolisthes</taxon>
    </lineage>
</organism>
<dbReference type="InterPro" id="IPR016661">
    <property type="entry name" value="PFDN4"/>
</dbReference>
<comment type="function">
    <text evidence="4 5">Binds specifically to cytosolic chaperonin (c-CPN) and transfers target proteins to it. Binds to nascent polypeptide chain and promotes folding in an environment in which there are many competing pathways for nonnative proteins.</text>
</comment>
<evidence type="ECO:0000256" key="3">
    <source>
        <dbReference type="ARBA" id="ARBA00023186"/>
    </source>
</evidence>
<evidence type="ECO:0000256" key="4">
    <source>
        <dbReference type="ARBA" id="ARBA00024667"/>
    </source>
</evidence>
<dbReference type="GO" id="GO:0005737">
    <property type="term" value="C:cytoplasm"/>
    <property type="evidence" value="ECO:0007669"/>
    <property type="project" value="TreeGrafter"/>
</dbReference>
<dbReference type="GO" id="GO:0016272">
    <property type="term" value="C:prefoldin complex"/>
    <property type="evidence" value="ECO:0007669"/>
    <property type="project" value="UniProtKB-UniRule"/>
</dbReference>
<dbReference type="FunFam" id="1.10.287.370:FF:000005">
    <property type="entry name" value="Prefoldin subunit 4"/>
    <property type="match status" value="1"/>
</dbReference>
<evidence type="ECO:0000256" key="2">
    <source>
        <dbReference type="ARBA" id="ARBA00011695"/>
    </source>
</evidence>
<dbReference type="SUPFAM" id="SSF46579">
    <property type="entry name" value="Prefoldin"/>
    <property type="match status" value="1"/>
</dbReference>
<dbReference type="GO" id="GO:0006457">
    <property type="term" value="P:protein folding"/>
    <property type="evidence" value="ECO:0007669"/>
    <property type="project" value="UniProtKB-UniRule"/>
</dbReference>
<dbReference type="GO" id="GO:0051082">
    <property type="term" value="F:unfolded protein binding"/>
    <property type="evidence" value="ECO:0007669"/>
    <property type="project" value="InterPro"/>
</dbReference>
<gene>
    <name evidence="7" type="ORF">Pcinc_013382</name>
</gene>
<protein>
    <recommendedName>
        <fullName evidence="5">Prefoldin subunit 4</fullName>
    </recommendedName>
</protein>
<evidence type="ECO:0000313" key="8">
    <source>
        <dbReference type="Proteomes" id="UP001286313"/>
    </source>
</evidence>
<dbReference type="PANTHER" id="PTHR21100">
    <property type="entry name" value="PREFOLDIN SUBUNIT 4"/>
    <property type="match status" value="1"/>
</dbReference>
<dbReference type="Gene3D" id="1.10.287.370">
    <property type="match status" value="1"/>
</dbReference>
<keyword evidence="3 5" id="KW-0143">Chaperone</keyword>
<comment type="similarity">
    <text evidence="1 5">Belongs to the prefoldin subunit beta family.</text>
</comment>
<dbReference type="EMBL" id="JAWQEG010001117">
    <property type="protein sequence ID" value="KAK3882209.1"/>
    <property type="molecule type" value="Genomic_DNA"/>
</dbReference>
<evidence type="ECO:0000256" key="6">
    <source>
        <dbReference type="SAM" id="Coils"/>
    </source>
</evidence>
<comment type="caution">
    <text evidence="7">The sequence shown here is derived from an EMBL/GenBank/DDBJ whole genome shotgun (WGS) entry which is preliminary data.</text>
</comment>
<comment type="subunit">
    <text evidence="2 5">Heterohexamer of two PFD-alpha type and four PFD-beta type subunits.</text>
</comment>
<sequence>MTSVAQDSDVHITYEDQQKINRFARCNARHGDTKEELKLKENDLQNLQDAEDEMMIALDSDEKVPFMVGEVFIMKSQDESQEAINAQREALQEEISNLNGRASELQDTMTQLKGDLYAKFGNNINLEPEEE</sequence>
<dbReference type="PIRSF" id="PIRSF016477">
    <property type="entry name" value="Prefoldin_subunit_4"/>
    <property type="match status" value="1"/>
</dbReference>
<keyword evidence="8" id="KW-1185">Reference proteome</keyword>
<accession>A0AAE1FX32</accession>
<dbReference type="AlphaFoldDB" id="A0AAE1FX32"/>
<dbReference type="InterPro" id="IPR009053">
    <property type="entry name" value="Prefoldin"/>
</dbReference>
<feature type="coiled-coil region" evidence="6">
    <location>
        <begin position="30"/>
        <end position="115"/>
    </location>
</feature>
<dbReference type="PANTHER" id="PTHR21100:SF9">
    <property type="entry name" value="PREFOLDIN SUBUNIT 4"/>
    <property type="match status" value="1"/>
</dbReference>
<proteinExistence type="inferred from homology"/>
<dbReference type="Pfam" id="PF01920">
    <property type="entry name" value="Prefoldin_2"/>
    <property type="match status" value="1"/>
</dbReference>
<evidence type="ECO:0000256" key="5">
    <source>
        <dbReference type="PIRNR" id="PIRNR016477"/>
    </source>
</evidence>
<reference evidence="7" key="1">
    <citation type="submission" date="2023-10" db="EMBL/GenBank/DDBJ databases">
        <title>Genome assemblies of two species of porcelain crab, Petrolisthes cinctipes and Petrolisthes manimaculis (Anomura: Porcellanidae).</title>
        <authorList>
            <person name="Angst P."/>
        </authorList>
    </citation>
    <scope>NUCLEOTIDE SEQUENCE</scope>
    <source>
        <strain evidence="7">PB745_01</strain>
        <tissue evidence="7">Gill</tissue>
    </source>
</reference>
<dbReference type="InterPro" id="IPR002777">
    <property type="entry name" value="PFD_beta-like"/>
</dbReference>
<dbReference type="CDD" id="cd23165">
    <property type="entry name" value="Prefoldin_4"/>
    <property type="match status" value="1"/>
</dbReference>
<name>A0AAE1FX32_PETCI</name>
<evidence type="ECO:0000313" key="7">
    <source>
        <dbReference type="EMBL" id="KAK3882209.1"/>
    </source>
</evidence>
<keyword evidence="6" id="KW-0175">Coiled coil</keyword>
<evidence type="ECO:0000256" key="1">
    <source>
        <dbReference type="ARBA" id="ARBA00008045"/>
    </source>
</evidence>
<dbReference type="Proteomes" id="UP001286313">
    <property type="component" value="Unassembled WGS sequence"/>
</dbReference>